<keyword evidence="2" id="KW-1185">Reference proteome</keyword>
<evidence type="ECO:0000313" key="2">
    <source>
        <dbReference type="Proteomes" id="UP001174136"/>
    </source>
</evidence>
<reference evidence="1" key="1">
    <citation type="journal article" date="2023" name="Front. Mar. Sci.">
        <title>A new Merluccius polli reference genome to investigate the effects of global change in West African waters.</title>
        <authorList>
            <person name="Mateo J.L."/>
            <person name="Blanco-Fernandez C."/>
            <person name="Garcia-Vazquez E."/>
            <person name="Machado-Schiaffino G."/>
        </authorList>
    </citation>
    <scope>NUCLEOTIDE SEQUENCE</scope>
    <source>
        <strain evidence="1">C29</strain>
        <tissue evidence="1">Fin</tissue>
    </source>
</reference>
<proteinExistence type="predicted"/>
<dbReference type="PANTHER" id="PTHR47510:SF3">
    <property type="entry name" value="ENDO_EXONUCLEASE_PHOSPHATASE DOMAIN-CONTAINING PROTEIN"/>
    <property type="match status" value="1"/>
</dbReference>
<dbReference type="EMBL" id="JAOPHQ010002309">
    <property type="protein sequence ID" value="KAK0147386.1"/>
    <property type="molecule type" value="Genomic_DNA"/>
</dbReference>
<accession>A0AA47MWG1</accession>
<dbReference type="PANTHER" id="PTHR47510">
    <property type="entry name" value="REVERSE TRANSCRIPTASE DOMAIN-CONTAINING PROTEIN"/>
    <property type="match status" value="1"/>
</dbReference>
<dbReference type="AlphaFoldDB" id="A0AA47MWG1"/>
<name>A0AA47MWG1_MERPO</name>
<comment type="caution">
    <text evidence="1">The sequence shown here is derived from an EMBL/GenBank/DDBJ whole genome shotgun (WGS) entry which is preliminary data.</text>
</comment>
<evidence type="ECO:0008006" key="3">
    <source>
        <dbReference type="Google" id="ProtNLM"/>
    </source>
</evidence>
<protein>
    <recommendedName>
        <fullName evidence="3">Reverse transcriptase</fullName>
    </recommendedName>
</protein>
<organism evidence="1 2">
    <name type="scientific">Merluccius polli</name>
    <name type="common">Benguela hake</name>
    <name type="synonym">Merluccius cadenati</name>
    <dbReference type="NCBI Taxonomy" id="89951"/>
    <lineage>
        <taxon>Eukaryota</taxon>
        <taxon>Metazoa</taxon>
        <taxon>Chordata</taxon>
        <taxon>Craniata</taxon>
        <taxon>Vertebrata</taxon>
        <taxon>Euteleostomi</taxon>
        <taxon>Actinopterygii</taxon>
        <taxon>Neopterygii</taxon>
        <taxon>Teleostei</taxon>
        <taxon>Neoteleostei</taxon>
        <taxon>Acanthomorphata</taxon>
        <taxon>Zeiogadaria</taxon>
        <taxon>Gadariae</taxon>
        <taxon>Gadiformes</taxon>
        <taxon>Gadoidei</taxon>
        <taxon>Merlucciidae</taxon>
        <taxon>Merluccius</taxon>
    </lineage>
</organism>
<sequence length="155" mass="17598">MNKGKKRHFTESELEIVVNDVEPRREILSGPLSAGINMKRKEMSGRPDKISGILLKSCARQLSPIFHHIFNVSLSQQKVPRLWKQAEMIPVPKVSKPKMLNDFRPVALTSLLMKSFEKIVKSELLGRTAHALDPMQFAYRAHRGVEDATLTLLNL</sequence>
<dbReference type="Proteomes" id="UP001174136">
    <property type="component" value="Unassembled WGS sequence"/>
</dbReference>
<evidence type="ECO:0000313" key="1">
    <source>
        <dbReference type="EMBL" id="KAK0147386.1"/>
    </source>
</evidence>
<gene>
    <name evidence="1" type="ORF">N1851_013149</name>
</gene>